<evidence type="ECO:0000313" key="6">
    <source>
        <dbReference type="EMBL" id="KDO20412.1"/>
    </source>
</evidence>
<organism evidence="6 7">
    <name type="scientific">Saprolegnia parasitica (strain CBS 223.65)</name>
    <dbReference type="NCBI Taxonomy" id="695850"/>
    <lineage>
        <taxon>Eukaryota</taxon>
        <taxon>Sar</taxon>
        <taxon>Stramenopiles</taxon>
        <taxon>Oomycota</taxon>
        <taxon>Saprolegniomycetes</taxon>
        <taxon>Saprolegniales</taxon>
        <taxon>Saprolegniaceae</taxon>
        <taxon>Saprolegnia</taxon>
    </lineage>
</organism>
<keyword evidence="2" id="KW-0963">Cytoplasm</keyword>
<dbReference type="PROSITE" id="PS50245">
    <property type="entry name" value="CAP_GLY_2"/>
    <property type="match status" value="1"/>
</dbReference>
<dbReference type="InterPro" id="IPR000626">
    <property type="entry name" value="Ubiquitin-like_dom"/>
</dbReference>
<dbReference type="GO" id="GO:0007021">
    <property type="term" value="P:tubulin complex assembly"/>
    <property type="evidence" value="ECO:0007669"/>
    <property type="project" value="InterPro"/>
</dbReference>
<protein>
    <recommendedName>
        <fullName evidence="5">CAP-Gly domain-containing protein</fullName>
    </recommendedName>
</protein>
<dbReference type="OMA" id="DQYEQRT"/>
<dbReference type="EMBL" id="KK583313">
    <property type="protein sequence ID" value="KDO20412.1"/>
    <property type="molecule type" value="Genomic_DNA"/>
</dbReference>
<dbReference type="AlphaFoldDB" id="A0A067C0R3"/>
<dbReference type="OrthoDB" id="2130750at2759"/>
<dbReference type="InterPro" id="IPR029071">
    <property type="entry name" value="Ubiquitin-like_domsf"/>
</dbReference>
<keyword evidence="7" id="KW-1185">Reference proteome</keyword>
<evidence type="ECO:0000259" key="5">
    <source>
        <dbReference type="PROSITE" id="PS50245"/>
    </source>
</evidence>
<dbReference type="GO" id="GO:0031122">
    <property type="term" value="P:cytoplasmic microtubule organization"/>
    <property type="evidence" value="ECO:0007669"/>
    <property type="project" value="TreeGrafter"/>
</dbReference>
<dbReference type="InterPro" id="IPR045172">
    <property type="entry name" value="TBCB_Ubl"/>
</dbReference>
<dbReference type="SUPFAM" id="SSF74924">
    <property type="entry name" value="Cap-Gly domain"/>
    <property type="match status" value="1"/>
</dbReference>
<dbReference type="KEGG" id="spar:SPRG_14350"/>
<dbReference type="Proteomes" id="UP000030745">
    <property type="component" value="Unassembled WGS sequence"/>
</dbReference>
<dbReference type="CDD" id="cd01789">
    <property type="entry name" value="Ubl_TBCB"/>
    <property type="match status" value="1"/>
</dbReference>
<dbReference type="SUPFAM" id="SSF54236">
    <property type="entry name" value="Ubiquitin-like"/>
    <property type="match status" value="1"/>
</dbReference>
<dbReference type="GO" id="GO:0051010">
    <property type="term" value="F:microtubule plus-end binding"/>
    <property type="evidence" value="ECO:0007669"/>
    <property type="project" value="TreeGrafter"/>
</dbReference>
<sequence>MAEDLRALRNYITAKDGYEYTGVADGLVCVHITHSHLQRSIVDIRLDMHATIGEVKEKIYRHCGTKPDYMTLILKNGSSAVGILDDENRKLGYYPVQHGMTLHVQDNDPFSLSKGGGLDDVSLVQKYEISEEDYDKRQNTVRNYKREQLAKDPNWKPKVLPGASKANRAGSDVVCDAESVKGIEIGNRCEVKPGGRRGRVAFVGTVAELAGAPGESYWVGVVFDEPVGKGNGCAKGKRYFDCAEKFGGFIRPNNVIVGDFPVDDELLSDSDEF</sequence>
<dbReference type="GeneID" id="24136159"/>
<dbReference type="GO" id="GO:0007023">
    <property type="term" value="P:post-chaperonin tubulin folding pathway"/>
    <property type="evidence" value="ECO:0007669"/>
    <property type="project" value="InterPro"/>
</dbReference>
<dbReference type="Gene3D" id="2.30.30.190">
    <property type="entry name" value="CAP Gly-rich-like domain"/>
    <property type="match status" value="1"/>
</dbReference>
<evidence type="ECO:0000256" key="4">
    <source>
        <dbReference type="ARBA" id="ARBA00025779"/>
    </source>
</evidence>
<dbReference type="Gene3D" id="3.10.20.90">
    <property type="entry name" value="Phosphatidylinositol 3-kinase Catalytic Subunit, Chain A, domain 1"/>
    <property type="match status" value="1"/>
</dbReference>
<name>A0A067C0R3_SAPPC</name>
<dbReference type="SMART" id="SM01052">
    <property type="entry name" value="CAP_GLY"/>
    <property type="match status" value="1"/>
</dbReference>
<evidence type="ECO:0000256" key="1">
    <source>
        <dbReference type="ARBA" id="ARBA00004496"/>
    </source>
</evidence>
<dbReference type="InterPro" id="IPR000938">
    <property type="entry name" value="CAP-Gly_domain"/>
</dbReference>
<dbReference type="InterPro" id="IPR036859">
    <property type="entry name" value="CAP-Gly_dom_sf"/>
</dbReference>
<dbReference type="Pfam" id="PF01302">
    <property type="entry name" value="CAP_GLY"/>
    <property type="match status" value="1"/>
</dbReference>
<comment type="subcellular location">
    <subcellularLocation>
        <location evidence="1">Cytoplasm</location>
    </subcellularLocation>
</comment>
<dbReference type="Pfam" id="PF14560">
    <property type="entry name" value="Ubiquitin_2"/>
    <property type="match status" value="1"/>
</dbReference>
<dbReference type="RefSeq" id="XP_012208868.1">
    <property type="nucleotide sequence ID" value="XM_012353478.1"/>
</dbReference>
<dbReference type="GO" id="GO:0043014">
    <property type="term" value="F:alpha-tubulin binding"/>
    <property type="evidence" value="ECO:0007669"/>
    <property type="project" value="InterPro"/>
</dbReference>
<proteinExistence type="inferred from homology"/>
<accession>A0A067C0R3</accession>
<evidence type="ECO:0000256" key="2">
    <source>
        <dbReference type="ARBA" id="ARBA00022490"/>
    </source>
</evidence>
<comment type="similarity">
    <text evidence="4">Belongs to the TBCB family.</text>
</comment>
<dbReference type="GO" id="GO:0035371">
    <property type="term" value="C:microtubule plus-end"/>
    <property type="evidence" value="ECO:0007669"/>
    <property type="project" value="TreeGrafter"/>
</dbReference>
<reference evidence="6 7" key="1">
    <citation type="journal article" date="2013" name="PLoS Genet.">
        <title>Distinctive expansion of potential virulence genes in the genome of the oomycete fish pathogen Saprolegnia parasitica.</title>
        <authorList>
            <person name="Jiang R.H."/>
            <person name="de Bruijn I."/>
            <person name="Haas B.J."/>
            <person name="Belmonte R."/>
            <person name="Lobach L."/>
            <person name="Christie J."/>
            <person name="van den Ackerveken G."/>
            <person name="Bottin A."/>
            <person name="Bulone V."/>
            <person name="Diaz-Moreno S.M."/>
            <person name="Dumas B."/>
            <person name="Fan L."/>
            <person name="Gaulin E."/>
            <person name="Govers F."/>
            <person name="Grenville-Briggs L.J."/>
            <person name="Horner N.R."/>
            <person name="Levin J.Z."/>
            <person name="Mammella M."/>
            <person name="Meijer H.J."/>
            <person name="Morris P."/>
            <person name="Nusbaum C."/>
            <person name="Oome S."/>
            <person name="Phillips A.J."/>
            <person name="van Rooyen D."/>
            <person name="Rzeszutek E."/>
            <person name="Saraiva M."/>
            <person name="Secombes C.J."/>
            <person name="Seidl M.F."/>
            <person name="Snel B."/>
            <person name="Stassen J.H."/>
            <person name="Sykes S."/>
            <person name="Tripathy S."/>
            <person name="van den Berg H."/>
            <person name="Vega-Arreguin J.C."/>
            <person name="Wawra S."/>
            <person name="Young S.K."/>
            <person name="Zeng Q."/>
            <person name="Dieguez-Uribeondo J."/>
            <person name="Russ C."/>
            <person name="Tyler B.M."/>
            <person name="van West P."/>
        </authorList>
    </citation>
    <scope>NUCLEOTIDE SEQUENCE [LARGE SCALE GENOMIC DNA]</scope>
    <source>
        <strain evidence="6 7">CBS 223.65</strain>
    </source>
</reference>
<dbReference type="PANTHER" id="PTHR18916">
    <property type="entry name" value="DYNACTIN 1-RELATED MICROTUBULE-BINDING"/>
    <property type="match status" value="1"/>
</dbReference>
<dbReference type="GO" id="GO:0005634">
    <property type="term" value="C:nucleus"/>
    <property type="evidence" value="ECO:0007669"/>
    <property type="project" value="TreeGrafter"/>
</dbReference>
<dbReference type="VEuPathDB" id="FungiDB:SPRG_14350"/>
<evidence type="ECO:0000313" key="7">
    <source>
        <dbReference type="Proteomes" id="UP000030745"/>
    </source>
</evidence>
<gene>
    <name evidence="6" type="ORF">SPRG_14350</name>
</gene>
<dbReference type="STRING" id="695850.A0A067C0R3"/>
<dbReference type="GO" id="GO:0005737">
    <property type="term" value="C:cytoplasm"/>
    <property type="evidence" value="ECO:0007669"/>
    <property type="project" value="UniProtKB-SubCell"/>
</dbReference>
<keyword evidence="3" id="KW-0143">Chaperone</keyword>
<feature type="domain" description="CAP-Gly" evidence="5">
    <location>
        <begin position="215"/>
        <end position="251"/>
    </location>
</feature>
<dbReference type="PANTHER" id="PTHR18916:SF85">
    <property type="entry name" value="TUBULIN-FOLDING COFACTOR B"/>
    <property type="match status" value="1"/>
</dbReference>
<evidence type="ECO:0000256" key="3">
    <source>
        <dbReference type="ARBA" id="ARBA00023186"/>
    </source>
</evidence>